<evidence type="ECO:0000256" key="6">
    <source>
        <dbReference type="ARBA" id="ARBA00022781"/>
    </source>
</evidence>
<name>A0A509Z079_9PLEU</name>
<dbReference type="RefSeq" id="YP_009688025.1">
    <property type="nucleotide sequence ID" value="NC_044493.1"/>
</dbReference>
<dbReference type="AlphaFoldDB" id="A0A509Z079"/>
<dbReference type="EMBL" id="KP134336">
    <property type="protein sequence ID" value="AKA95078.1"/>
    <property type="molecule type" value="Genomic_DNA"/>
</dbReference>
<keyword evidence="9 14" id="KW-0496">Mitochondrion</keyword>
<dbReference type="PANTHER" id="PTHR39937:SF1">
    <property type="entry name" value="ATP SYNTHASE PROTEIN 8"/>
    <property type="match status" value="1"/>
</dbReference>
<evidence type="ECO:0000256" key="13">
    <source>
        <dbReference type="ARBA" id="ARBA00064647"/>
    </source>
</evidence>
<evidence type="ECO:0000256" key="4">
    <source>
        <dbReference type="ARBA" id="ARBA00022547"/>
    </source>
</evidence>
<keyword evidence="10 15" id="KW-0472">Membrane</keyword>
<reference evidence="16" key="1">
    <citation type="submission" date="2014-11" db="EMBL/GenBank/DDBJ databases">
        <authorList>
            <person name="Kong X."/>
            <person name="Li D."/>
            <person name="Shi W."/>
            <person name="Gong L."/>
        </authorList>
    </citation>
    <scope>NUCLEOTIDE SEQUENCE</scope>
</reference>
<dbReference type="CTD" id="4509"/>
<dbReference type="GO" id="GO:0015986">
    <property type="term" value="P:proton motive force-driven ATP synthesis"/>
    <property type="evidence" value="ECO:0007669"/>
    <property type="project" value="InterPro"/>
</dbReference>
<feature type="transmembrane region" description="Helical" evidence="15">
    <location>
        <begin position="6"/>
        <end position="24"/>
    </location>
</feature>
<keyword evidence="3 14" id="KW-0813">Transport</keyword>
<dbReference type="InterPro" id="IPR001421">
    <property type="entry name" value="ATP8_metazoa"/>
</dbReference>
<dbReference type="GO" id="GO:0031966">
    <property type="term" value="C:mitochondrial membrane"/>
    <property type="evidence" value="ECO:0007669"/>
    <property type="project" value="UniProtKB-SubCell"/>
</dbReference>
<sequence>MPQLNPAPWFMILLFSWLIFLTIVPNKVLKHAVPNQPTTPDIHTDEKTVWTWPWY</sequence>
<evidence type="ECO:0000256" key="3">
    <source>
        <dbReference type="ARBA" id="ARBA00022448"/>
    </source>
</evidence>
<comment type="subunit">
    <text evidence="13">Component of the ATP synthase complex composed at least of ATP5F1A/subunit alpha, ATP5F1B/subunit beta, ATP5MC1/subunit c (homooctomer), MT-ATP6/subunit a, MT-ATP8/subunit 8, ATP5ME/subunit e, ATP5MF/subunit f, ATP5MG/subunit g, ATP5MK/subunit k, ATP5MJ/subunit j, ATP5F1C/subunit gamma, ATP5F1D/subunit delta, ATP5F1E/subunit epsilon, ATP5PF/subunit F6, ATP5PB/subunit b, ATP5PD/subunit d, ATP5PO/subunit OSCP. ATP synthase complex consists of a soluble F(1) head domain (subunits alpha(3) and beta(3)) - the catalytic core - and a membrane F(0) domain - the membrane proton channel (subunits c, a, 8, e, f, g, k and j). These two domains are linked by a central stalk (subunits gamma, delta, and epsilon) rotating inside the F1 region and a stationary peripheral stalk (subunits F6, b, d, and OSCP).</text>
</comment>
<dbReference type="Pfam" id="PF00895">
    <property type="entry name" value="ATP-synt_8"/>
    <property type="match status" value="1"/>
</dbReference>
<evidence type="ECO:0000256" key="7">
    <source>
        <dbReference type="ARBA" id="ARBA00022989"/>
    </source>
</evidence>
<evidence type="ECO:0000256" key="2">
    <source>
        <dbReference type="ARBA" id="ARBA00008892"/>
    </source>
</evidence>
<geneLocation type="mitochondrion" evidence="16"/>
<comment type="similarity">
    <text evidence="2 14">Belongs to the ATPase protein 8 family.</text>
</comment>
<keyword evidence="11" id="KW-0066">ATP synthesis</keyword>
<dbReference type="GeneID" id="41663762"/>
<keyword evidence="6 14" id="KW-0375">Hydrogen ion transport</keyword>
<dbReference type="InterPro" id="IPR050635">
    <property type="entry name" value="ATPase_protein_8"/>
</dbReference>
<evidence type="ECO:0000256" key="5">
    <source>
        <dbReference type="ARBA" id="ARBA00022692"/>
    </source>
</evidence>
<dbReference type="GO" id="GO:0015078">
    <property type="term" value="F:proton transmembrane transporter activity"/>
    <property type="evidence" value="ECO:0007669"/>
    <property type="project" value="InterPro"/>
</dbReference>
<evidence type="ECO:0000256" key="11">
    <source>
        <dbReference type="ARBA" id="ARBA00023310"/>
    </source>
</evidence>
<accession>A0A509Z079</accession>
<proteinExistence type="inferred from homology"/>
<evidence type="ECO:0000256" key="1">
    <source>
        <dbReference type="ARBA" id="ARBA00004304"/>
    </source>
</evidence>
<gene>
    <name evidence="16" type="primary">ATP8</name>
</gene>
<comment type="function">
    <text evidence="12">Subunit 8, of the mitochondrial membrane ATP synthase complex (F(1)F(0) ATP synthase or Complex V) that produces ATP from ADP in the presence of a proton gradient across the membrane which is generated by electron transport complexes of the respiratory chain. ATP synthase complex consist of a soluble F(1) head domain - the catalytic core - and a membrane F(1) domain - the membrane proton channel. These two domains are linked by a central stalk rotating inside the F(1) region and a stationary peripheral stalk. During catalysis, ATP synthesis in the catalytic domain of F(1) is coupled via a rotary mechanism of the central stalk subunits to proton translocation. In vivo, can only synthesize ATP although its ATP hydrolase activity can be activated artificially in vitro. Part of the complex F(0) domain.</text>
</comment>
<evidence type="ECO:0000256" key="9">
    <source>
        <dbReference type="ARBA" id="ARBA00023128"/>
    </source>
</evidence>
<comment type="subcellular location">
    <subcellularLocation>
        <location evidence="1 14">Mitochondrion membrane</location>
        <topology evidence="1 14">Single-pass membrane protein</topology>
    </subcellularLocation>
</comment>
<dbReference type="PANTHER" id="PTHR39937">
    <property type="entry name" value="ATP SYNTHASE PROTEIN 8"/>
    <property type="match status" value="1"/>
</dbReference>
<keyword evidence="5 14" id="KW-0812">Transmembrane</keyword>
<protein>
    <recommendedName>
        <fullName evidence="14">ATP synthase complex subunit 8</fullName>
    </recommendedName>
</protein>
<evidence type="ECO:0000256" key="10">
    <source>
        <dbReference type="ARBA" id="ARBA00023136"/>
    </source>
</evidence>
<evidence type="ECO:0000256" key="8">
    <source>
        <dbReference type="ARBA" id="ARBA00023065"/>
    </source>
</evidence>
<dbReference type="GO" id="GO:0045259">
    <property type="term" value="C:proton-transporting ATP synthase complex"/>
    <property type="evidence" value="ECO:0007669"/>
    <property type="project" value="UniProtKB-KW"/>
</dbReference>
<evidence type="ECO:0000313" key="16">
    <source>
        <dbReference type="EMBL" id="AKA95078.1"/>
    </source>
</evidence>
<organism evidence="16">
    <name type="scientific">Psettina iijimae</name>
    <dbReference type="NCBI Taxonomy" id="366898"/>
    <lineage>
        <taxon>Eukaryota</taxon>
        <taxon>Metazoa</taxon>
        <taxon>Chordata</taxon>
        <taxon>Craniata</taxon>
        <taxon>Vertebrata</taxon>
        <taxon>Euteleostomi</taxon>
        <taxon>Actinopterygii</taxon>
        <taxon>Neopterygii</taxon>
        <taxon>Teleostei</taxon>
        <taxon>Neoteleostei</taxon>
        <taxon>Acanthomorphata</taxon>
        <taxon>Carangaria</taxon>
        <taxon>Pleuronectiformes</taxon>
        <taxon>Pleuronectoidei</taxon>
        <taxon>Bothidae</taxon>
        <taxon>Psettina</taxon>
    </lineage>
</organism>
<keyword evidence="8 14" id="KW-0406">Ion transport</keyword>
<keyword evidence="7 15" id="KW-1133">Transmembrane helix</keyword>
<evidence type="ECO:0000256" key="12">
    <source>
        <dbReference type="ARBA" id="ARBA00053067"/>
    </source>
</evidence>
<reference evidence="16" key="2">
    <citation type="journal article" date="2015" name="PLoS ONE">
        <title>Concerted Evolution of Duplicate Control Regions in the Mitochondria of Species of the Flatfish Family Bothidae (Teleostei: Pleuronectiformes).</title>
        <authorList>
            <person name="Li D.H."/>
            <person name="Shi W."/>
            <person name="Munroe T.A."/>
            <person name="Gong L."/>
            <person name="Kong X.Y."/>
        </authorList>
    </citation>
    <scope>NUCLEOTIDE SEQUENCE</scope>
</reference>
<keyword evidence="4 14" id="KW-0138">CF(0)</keyword>
<evidence type="ECO:0000256" key="14">
    <source>
        <dbReference type="RuleBase" id="RU003661"/>
    </source>
</evidence>
<evidence type="ECO:0000256" key="15">
    <source>
        <dbReference type="SAM" id="Phobius"/>
    </source>
</evidence>